<keyword evidence="4" id="KW-1185">Reference proteome</keyword>
<evidence type="ECO:0000313" key="3">
    <source>
        <dbReference type="EMBL" id="VFT94130.1"/>
    </source>
</evidence>
<dbReference type="OrthoDB" id="71634at2759"/>
<evidence type="ECO:0000313" key="2">
    <source>
        <dbReference type="EMBL" id="KAF0691378.1"/>
    </source>
</evidence>
<reference evidence="2" key="2">
    <citation type="submission" date="2019-06" db="EMBL/GenBank/DDBJ databases">
        <title>Genomics analysis of Aphanomyces spp. identifies a new class of oomycete effector associated with host adaptation.</title>
        <authorList>
            <person name="Gaulin E."/>
        </authorList>
    </citation>
    <scope>NUCLEOTIDE SEQUENCE</scope>
    <source>
        <strain evidence="2">CBS 578.67</strain>
    </source>
</reference>
<organism evidence="3 4">
    <name type="scientific">Aphanomyces stellatus</name>
    <dbReference type="NCBI Taxonomy" id="120398"/>
    <lineage>
        <taxon>Eukaryota</taxon>
        <taxon>Sar</taxon>
        <taxon>Stramenopiles</taxon>
        <taxon>Oomycota</taxon>
        <taxon>Saprolegniomycetes</taxon>
        <taxon>Saprolegniales</taxon>
        <taxon>Verrucalvaceae</taxon>
        <taxon>Aphanomyces</taxon>
    </lineage>
</organism>
<sequence length="305" mass="33721">MPRPPPLSAAEVARERKMLRELKEMRKRDLTLSTLSKKRLRVPKADDDNPFCSDRQADDEASLHEFNRNPQLHVRPKFLMSPRALRENPHNHTDMRGTPILPHVRVVVVDGTATTSTDTTTDSPAYSFKFPAYHGAIAVERKHISTIKMLQRRSYSSPSGEDTSGATKKPVTFGHRPKSASRHFNPVTSELNASAQTLPRRLETKALAQAGGVAIGMSAERLKALLHPPRGAVSVPAADATAEAWVEKDHDDEAEMEAKKALEKGFDTRQYASPKPHMESILNTPTDASVGDILAKYRKLAVGLN</sequence>
<dbReference type="AlphaFoldDB" id="A0A485L9E9"/>
<reference evidence="3 4" key="1">
    <citation type="submission" date="2019-03" db="EMBL/GenBank/DDBJ databases">
        <authorList>
            <person name="Gaulin E."/>
            <person name="Dumas B."/>
        </authorList>
    </citation>
    <scope>NUCLEOTIDE SEQUENCE [LARGE SCALE GENOMIC DNA]</scope>
    <source>
        <strain evidence="3">CBS 568.67</strain>
    </source>
</reference>
<name>A0A485L9E9_9STRA</name>
<dbReference type="Proteomes" id="UP000332933">
    <property type="component" value="Unassembled WGS sequence"/>
</dbReference>
<evidence type="ECO:0000313" key="4">
    <source>
        <dbReference type="Proteomes" id="UP000332933"/>
    </source>
</evidence>
<feature type="region of interest" description="Disordered" evidence="1">
    <location>
        <begin position="152"/>
        <end position="183"/>
    </location>
</feature>
<dbReference type="EMBL" id="VJMH01006146">
    <property type="protein sequence ID" value="KAF0691378.1"/>
    <property type="molecule type" value="Genomic_DNA"/>
</dbReference>
<feature type="compositionally biased region" description="Polar residues" evidence="1">
    <location>
        <begin position="153"/>
        <end position="166"/>
    </location>
</feature>
<evidence type="ECO:0000256" key="1">
    <source>
        <dbReference type="SAM" id="MobiDB-lite"/>
    </source>
</evidence>
<dbReference type="EMBL" id="CAADRA010006167">
    <property type="protein sequence ID" value="VFT94130.1"/>
    <property type="molecule type" value="Genomic_DNA"/>
</dbReference>
<gene>
    <name evidence="3" type="primary">Aste57867_17374</name>
    <name evidence="2" type="ORF">As57867_017314</name>
    <name evidence="3" type="ORF">ASTE57867_17374</name>
</gene>
<protein>
    <submittedName>
        <fullName evidence="3">Aste57867_17374 protein</fullName>
    </submittedName>
</protein>
<proteinExistence type="predicted"/>
<accession>A0A485L9E9</accession>